<dbReference type="Gene3D" id="2.30.280.10">
    <property type="entry name" value="SRA-YDG"/>
    <property type="match status" value="1"/>
</dbReference>
<dbReference type="InterPro" id="IPR036987">
    <property type="entry name" value="SRA-YDG_sf"/>
</dbReference>
<feature type="region of interest" description="Disordered" evidence="1">
    <location>
        <begin position="530"/>
        <end position="568"/>
    </location>
</feature>
<evidence type="ECO:0000313" key="3">
    <source>
        <dbReference type="Proteomes" id="UP001174997"/>
    </source>
</evidence>
<organism evidence="2 3">
    <name type="scientific">Cercophora samala</name>
    <dbReference type="NCBI Taxonomy" id="330535"/>
    <lineage>
        <taxon>Eukaryota</taxon>
        <taxon>Fungi</taxon>
        <taxon>Dikarya</taxon>
        <taxon>Ascomycota</taxon>
        <taxon>Pezizomycotina</taxon>
        <taxon>Sordariomycetes</taxon>
        <taxon>Sordariomycetidae</taxon>
        <taxon>Sordariales</taxon>
        <taxon>Lasiosphaeriaceae</taxon>
        <taxon>Cercophora</taxon>
    </lineage>
</organism>
<comment type="caution">
    <text evidence="2">The sequence shown here is derived from an EMBL/GenBank/DDBJ whole genome shotgun (WGS) entry which is preliminary data.</text>
</comment>
<evidence type="ECO:0000256" key="1">
    <source>
        <dbReference type="SAM" id="MobiDB-lite"/>
    </source>
</evidence>
<dbReference type="SUPFAM" id="SSF88697">
    <property type="entry name" value="PUA domain-like"/>
    <property type="match status" value="1"/>
</dbReference>
<protein>
    <submittedName>
        <fullName evidence="2">Uncharacterized protein</fullName>
    </submittedName>
</protein>
<dbReference type="EMBL" id="JAULSY010000040">
    <property type="protein sequence ID" value="KAK0669692.1"/>
    <property type="molecule type" value="Genomic_DNA"/>
</dbReference>
<accession>A0AA39ZES1</accession>
<evidence type="ECO:0000313" key="2">
    <source>
        <dbReference type="EMBL" id="KAK0669692.1"/>
    </source>
</evidence>
<dbReference type="Proteomes" id="UP001174997">
    <property type="component" value="Unassembled WGS sequence"/>
</dbReference>
<feature type="compositionally biased region" description="Gly residues" evidence="1">
    <location>
        <begin position="128"/>
        <end position="138"/>
    </location>
</feature>
<feature type="compositionally biased region" description="Basic and acidic residues" evidence="1">
    <location>
        <begin position="552"/>
        <end position="562"/>
    </location>
</feature>
<keyword evidence="3" id="KW-1185">Reference proteome</keyword>
<feature type="compositionally biased region" description="Basic residues" evidence="1">
    <location>
        <begin position="1"/>
        <end position="12"/>
    </location>
</feature>
<dbReference type="InterPro" id="IPR015947">
    <property type="entry name" value="PUA-like_sf"/>
</dbReference>
<gene>
    <name evidence="2" type="ORF">QBC41DRAFT_105860</name>
</gene>
<sequence length="599" mass="66595">MTSIFHSHRHHGGGTPGSNGPKAFFQKIHHAFHHRRPSISHSTAEDTWADSKRRRLSITSTSDTKVGNSGRPLLALATGSFWRNDALRSAADSDDKLPPPSHDRRRVAQEDGSFSLEHSRHTSKSDGRNGGGQNGGGVDTRSSSTTDPFSPAELLTLSDNVRASLAESSTPGPDAPSLISFLEWALTAETTPPHHPSHDHRIEIKTIQHAHLDKLVSEIIRAGKSLPAEPRWPLSHCIDLAEALQRAWRVRFKARYFMIDEHRTTQLVTRGGLQGVCWSNADSPSPISPKTVPPQEKWQVAQPTLKVDDDGSGKKTTGAEGQLEGDDSFQAGDWWLTMACARRDGMVGTEEERVSKGRYNVFTLPLLSGREEDIGGHGNRSRYVRTGGLREMHVELLGLVGKQVRVLRGYLLRSGIAPAVGVRFDGIWKLASYRHKLDLGTGEYKLELALERVANKQKLMREVLKVPRPSQMDEWNLFEKLEADKVRQVQGEAASYAWKLQREEARVEREMWKRAHKFRESISSASVLNSAGSEEKGARRKSEALKMISPGKVKERADEARAERKKVRMGSKASTVVYDVTTGEALEENGVKRLPTRIS</sequence>
<feature type="region of interest" description="Disordered" evidence="1">
    <location>
        <begin position="304"/>
        <end position="323"/>
    </location>
</feature>
<proteinExistence type="predicted"/>
<feature type="compositionally biased region" description="Basic and acidic residues" evidence="1">
    <location>
        <begin position="533"/>
        <end position="544"/>
    </location>
</feature>
<feature type="region of interest" description="Disordered" evidence="1">
    <location>
        <begin position="90"/>
        <end position="151"/>
    </location>
</feature>
<dbReference type="AlphaFoldDB" id="A0AA39ZES1"/>
<reference evidence="2" key="1">
    <citation type="submission" date="2023-06" db="EMBL/GenBank/DDBJ databases">
        <title>Genome-scale phylogeny and comparative genomics of the fungal order Sordariales.</title>
        <authorList>
            <consortium name="Lawrence Berkeley National Laboratory"/>
            <person name="Hensen N."/>
            <person name="Bonometti L."/>
            <person name="Westerberg I."/>
            <person name="Brannstrom I.O."/>
            <person name="Guillou S."/>
            <person name="Cros-Aarteil S."/>
            <person name="Calhoun S."/>
            <person name="Haridas S."/>
            <person name="Kuo A."/>
            <person name="Mondo S."/>
            <person name="Pangilinan J."/>
            <person name="Riley R."/>
            <person name="Labutti K."/>
            <person name="Andreopoulos B."/>
            <person name="Lipzen A."/>
            <person name="Chen C."/>
            <person name="Yanf M."/>
            <person name="Daum C."/>
            <person name="Ng V."/>
            <person name="Clum A."/>
            <person name="Steindorff A."/>
            <person name="Ohm R."/>
            <person name="Martin F."/>
            <person name="Silar P."/>
            <person name="Natvig D."/>
            <person name="Lalanne C."/>
            <person name="Gautier V."/>
            <person name="Ament-Velasquez S.L."/>
            <person name="Kruys A."/>
            <person name="Hutchinson M.I."/>
            <person name="Powell A.J."/>
            <person name="Barry K."/>
            <person name="Miller A.N."/>
            <person name="Grigoriev I.V."/>
            <person name="Debuchy R."/>
            <person name="Gladieux P."/>
            <person name="Thoren M.H."/>
            <person name="Johannesson H."/>
        </authorList>
    </citation>
    <scope>NUCLEOTIDE SEQUENCE</scope>
    <source>
        <strain evidence="2">CBS 307.81</strain>
    </source>
</reference>
<name>A0AA39ZES1_9PEZI</name>
<feature type="region of interest" description="Disordered" evidence="1">
    <location>
        <begin position="1"/>
        <end position="23"/>
    </location>
</feature>
<feature type="compositionally biased region" description="Basic and acidic residues" evidence="1">
    <location>
        <begin position="117"/>
        <end position="127"/>
    </location>
</feature>